<evidence type="ECO:0000313" key="3">
    <source>
        <dbReference type="Proteomes" id="UP001283212"/>
    </source>
</evidence>
<organism evidence="2 3">
    <name type="scientific">Methanorbis rubei</name>
    <dbReference type="NCBI Taxonomy" id="3028300"/>
    <lineage>
        <taxon>Archaea</taxon>
        <taxon>Methanobacteriati</taxon>
        <taxon>Methanobacteriota</taxon>
        <taxon>Stenosarchaea group</taxon>
        <taxon>Methanomicrobia</taxon>
        <taxon>Methanomicrobiales</taxon>
        <taxon>Methanocorpusculaceae</taxon>
        <taxon>Methanorbis</taxon>
    </lineage>
</organism>
<proteinExistence type="predicted"/>
<evidence type="ECO:0000256" key="1">
    <source>
        <dbReference type="SAM" id="Phobius"/>
    </source>
</evidence>
<reference evidence="2 3" key="1">
    <citation type="submission" date="2023-06" db="EMBL/GenBank/DDBJ databases">
        <title>Genome sequence of Methancorpusculaceae sp. Cs1.</title>
        <authorList>
            <person name="Protasov E."/>
            <person name="Platt K."/>
            <person name="Poehlein A."/>
            <person name="Daniel R."/>
            <person name="Brune A."/>
        </authorList>
    </citation>
    <scope>NUCLEOTIDE SEQUENCE [LARGE SCALE GENOMIC DNA]</scope>
    <source>
        <strain evidence="2 3">Cs1</strain>
    </source>
</reference>
<dbReference type="EMBL" id="JAWDKB010000004">
    <property type="protein sequence ID" value="MDV0443664.1"/>
    <property type="molecule type" value="Genomic_DNA"/>
</dbReference>
<protein>
    <recommendedName>
        <fullName evidence="4">DUF3784 domain-containing protein</fullName>
    </recommendedName>
</protein>
<keyword evidence="1" id="KW-0472">Membrane</keyword>
<keyword evidence="1" id="KW-0812">Transmembrane</keyword>
<name>A0AAE4MFX8_9EURY</name>
<feature type="transmembrane region" description="Helical" evidence="1">
    <location>
        <begin position="6"/>
        <end position="31"/>
    </location>
</feature>
<accession>A0AAE4MFX8</accession>
<dbReference type="RefSeq" id="WP_338096186.1">
    <property type="nucleotide sequence ID" value="NZ_JAWDKB010000004.1"/>
</dbReference>
<keyword evidence="3" id="KW-1185">Reference proteome</keyword>
<evidence type="ECO:0000313" key="2">
    <source>
        <dbReference type="EMBL" id="MDV0443664.1"/>
    </source>
</evidence>
<comment type="caution">
    <text evidence="2">The sequence shown here is derived from an EMBL/GenBank/DDBJ whole genome shotgun (WGS) entry which is preliminary data.</text>
</comment>
<sequence>MITELGADSFIMAFCCWICGFIFLCIGIWAYRSKKPIHFWAGSTVSPAEISDVSAYNKANAVLWTVYSIPYFVIGVLGFFVETTIAGILLVIVCVGGLPVLVFAYLRIYKKYHQ</sequence>
<dbReference type="Proteomes" id="UP001283212">
    <property type="component" value="Unassembled WGS sequence"/>
</dbReference>
<gene>
    <name evidence="2" type="ORF">McpCs1_10420</name>
</gene>
<evidence type="ECO:0008006" key="4">
    <source>
        <dbReference type="Google" id="ProtNLM"/>
    </source>
</evidence>
<feature type="transmembrane region" description="Helical" evidence="1">
    <location>
        <begin position="61"/>
        <end position="81"/>
    </location>
</feature>
<feature type="transmembrane region" description="Helical" evidence="1">
    <location>
        <begin position="87"/>
        <end position="106"/>
    </location>
</feature>
<dbReference type="AlphaFoldDB" id="A0AAE4MFX8"/>
<keyword evidence="1" id="KW-1133">Transmembrane helix</keyword>